<dbReference type="Gene3D" id="1.20.1250.20">
    <property type="entry name" value="MFS general substrate transporter like domains"/>
    <property type="match status" value="1"/>
</dbReference>
<feature type="transmembrane region" description="Helical" evidence="7">
    <location>
        <begin position="163"/>
        <end position="180"/>
    </location>
</feature>
<keyword evidence="5 7" id="KW-1133">Transmembrane helix</keyword>
<keyword evidence="2" id="KW-0813">Transport</keyword>
<feature type="transmembrane region" description="Helical" evidence="7">
    <location>
        <begin position="297"/>
        <end position="316"/>
    </location>
</feature>
<dbReference type="PANTHER" id="PTHR23513">
    <property type="entry name" value="INTEGRAL MEMBRANE EFFLUX PROTEIN-RELATED"/>
    <property type="match status" value="1"/>
</dbReference>
<evidence type="ECO:0000256" key="3">
    <source>
        <dbReference type="ARBA" id="ARBA00022475"/>
    </source>
</evidence>
<dbReference type="GO" id="GO:0022857">
    <property type="term" value="F:transmembrane transporter activity"/>
    <property type="evidence" value="ECO:0007669"/>
    <property type="project" value="InterPro"/>
</dbReference>
<dbReference type="PANTHER" id="PTHR23513:SF6">
    <property type="entry name" value="MAJOR FACILITATOR SUPERFAMILY ASSOCIATED DOMAIN-CONTAINING PROTEIN"/>
    <property type="match status" value="1"/>
</dbReference>
<dbReference type="PROSITE" id="PS50850">
    <property type="entry name" value="MFS"/>
    <property type="match status" value="1"/>
</dbReference>
<accession>A0A7D3XZT4</accession>
<reference evidence="9 10" key="1">
    <citation type="submission" date="2020-01" db="EMBL/GenBank/DDBJ databases">
        <authorList>
            <person name="Gulvik C.A."/>
            <person name="Batra D.G."/>
        </authorList>
    </citation>
    <scope>NUCLEOTIDE SEQUENCE [LARGE SCALE GENOMIC DNA]</scope>
    <source>
        <strain evidence="9 10">W9323</strain>
    </source>
</reference>
<evidence type="ECO:0000256" key="1">
    <source>
        <dbReference type="ARBA" id="ARBA00004651"/>
    </source>
</evidence>
<evidence type="ECO:0000256" key="2">
    <source>
        <dbReference type="ARBA" id="ARBA00022448"/>
    </source>
</evidence>
<protein>
    <submittedName>
        <fullName evidence="9">MFS transporter</fullName>
    </submittedName>
</protein>
<feature type="transmembrane region" description="Helical" evidence="7">
    <location>
        <begin position="322"/>
        <end position="340"/>
    </location>
</feature>
<name>A0A7D3XZT4_9BACL</name>
<feature type="domain" description="Major facilitator superfamily (MFS) profile" evidence="8">
    <location>
        <begin position="21"/>
        <end position="409"/>
    </location>
</feature>
<evidence type="ECO:0000256" key="5">
    <source>
        <dbReference type="ARBA" id="ARBA00022989"/>
    </source>
</evidence>
<comment type="subcellular location">
    <subcellularLocation>
        <location evidence="1">Cell membrane</location>
        <topology evidence="1">Multi-pass membrane protein</topology>
    </subcellularLocation>
</comment>
<feature type="transmembrane region" description="Helical" evidence="7">
    <location>
        <begin position="234"/>
        <end position="255"/>
    </location>
</feature>
<feature type="transmembrane region" description="Helical" evidence="7">
    <location>
        <begin position="59"/>
        <end position="79"/>
    </location>
</feature>
<evidence type="ECO:0000313" key="9">
    <source>
        <dbReference type="EMBL" id="QKG83283.1"/>
    </source>
</evidence>
<sequence length="410" mass="44672">MTAQLLHSPTAVHYPNKLPVRLYLILAGLLFSRLGTNIYTLALPLIAYDLTGSGLMMGSIYAVEMLPFILLLPFGGVFIDRYNRRKIMIGADLLRMALLMGVPILYMADLFTVTAIFILAFLLSTLSFFVDVSLLTVIPLLVRKELLTRANARIQTAENLSRVLGPVIAGAIIAVINPYMALFVNAVTYLIMALCIWMTGPIESEKKTPDITSLWRDVKEGFTFLWGRYDLRGIAAISFLANFGMGMVLSTLVFYLKDVLRADSLQIGLTFASVGIFGLAGSLMTETLAKFVQKGRLIAFLLLGGGSMGAVLIALVQHWVATAVGFGIWGGSITVIVTLLNTYKQETIDNQIFGRTEGALTALSYIALPLAGLLGGFAISEWDSMTAYLLAGVFVISAGFVHVFSELRKL</sequence>
<feature type="transmembrane region" description="Helical" evidence="7">
    <location>
        <begin position="22"/>
        <end position="47"/>
    </location>
</feature>
<dbReference type="RefSeq" id="WP_173219733.1">
    <property type="nucleotide sequence ID" value="NZ_CP048104.1"/>
</dbReference>
<proteinExistence type="predicted"/>
<dbReference type="CDD" id="cd06173">
    <property type="entry name" value="MFS_MefA_like"/>
    <property type="match status" value="1"/>
</dbReference>
<evidence type="ECO:0000256" key="6">
    <source>
        <dbReference type="ARBA" id="ARBA00023136"/>
    </source>
</evidence>
<dbReference type="Pfam" id="PF07690">
    <property type="entry name" value="MFS_1"/>
    <property type="match status" value="1"/>
</dbReference>
<dbReference type="InterPro" id="IPR011701">
    <property type="entry name" value="MFS"/>
</dbReference>
<dbReference type="AlphaFoldDB" id="A0A7D3XZT4"/>
<gene>
    <name evidence="9" type="ORF">GXN76_01580</name>
</gene>
<dbReference type="KEGG" id="kpul:GXN76_01580"/>
<evidence type="ECO:0000256" key="4">
    <source>
        <dbReference type="ARBA" id="ARBA00022692"/>
    </source>
</evidence>
<feature type="transmembrane region" description="Helical" evidence="7">
    <location>
        <begin position="385"/>
        <end position="404"/>
    </location>
</feature>
<feature type="transmembrane region" description="Helical" evidence="7">
    <location>
        <begin position="267"/>
        <end position="285"/>
    </location>
</feature>
<dbReference type="GO" id="GO:0005886">
    <property type="term" value="C:plasma membrane"/>
    <property type="evidence" value="ECO:0007669"/>
    <property type="project" value="UniProtKB-SubCell"/>
</dbReference>
<keyword evidence="6 7" id="KW-0472">Membrane</keyword>
<keyword evidence="4 7" id="KW-0812">Transmembrane</keyword>
<keyword evidence="3" id="KW-1003">Cell membrane</keyword>
<dbReference type="EMBL" id="CP048104">
    <property type="protein sequence ID" value="QKG83283.1"/>
    <property type="molecule type" value="Genomic_DNA"/>
</dbReference>
<dbReference type="Proteomes" id="UP000503088">
    <property type="component" value="Chromosome"/>
</dbReference>
<dbReference type="SUPFAM" id="SSF103473">
    <property type="entry name" value="MFS general substrate transporter"/>
    <property type="match status" value="1"/>
</dbReference>
<dbReference type="InterPro" id="IPR036259">
    <property type="entry name" value="MFS_trans_sf"/>
</dbReference>
<dbReference type="InterPro" id="IPR020846">
    <property type="entry name" value="MFS_dom"/>
</dbReference>
<organism evidence="9 10">
    <name type="scientific">Kroppenstedtia pulmonis</name>
    <dbReference type="NCBI Taxonomy" id="1380685"/>
    <lineage>
        <taxon>Bacteria</taxon>
        <taxon>Bacillati</taxon>
        <taxon>Bacillota</taxon>
        <taxon>Bacilli</taxon>
        <taxon>Bacillales</taxon>
        <taxon>Thermoactinomycetaceae</taxon>
        <taxon>Kroppenstedtia</taxon>
    </lineage>
</organism>
<evidence type="ECO:0000313" key="10">
    <source>
        <dbReference type="Proteomes" id="UP000503088"/>
    </source>
</evidence>
<feature type="transmembrane region" description="Helical" evidence="7">
    <location>
        <begin position="360"/>
        <end position="379"/>
    </location>
</feature>
<evidence type="ECO:0000259" key="8">
    <source>
        <dbReference type="PROSITE" id="PS50850"/>
    </source>
</evidence>
<keyword evidence="10" id="KW-1185">Reference proteome</keyword>
<evidence type="ECO:0000256" key="7">
    <source>
        <dbReference type="SAM" id="Phobius"/>
    </source>
</evidence>